<dbReference type="InterPro" id="IPR008189">
    <property type="entry name" value="rRNA_ssu_MeTfrase_I"/>
</dbReference>
<evidence type="ECO:0000256" key="3">
    <source>
        <dbReference type="ARBA" id="ARBA00022603"/>
    </source>
</evidence>
<dbReference type="CDD" id="cd11648">
    <property type="entry name" value="RsmI"/>
    <property type="match status" value="1"/>
</dbReference>
<protein>
    <recommendedName>
        <fullName evidence="6">Tetrapyrrole methylase domain-containing protein</fullName>
    </recommendedName>
</protein>
<dbReference type="GO" id="GO:0006364">
    <property type="term" value="P:rRNA processing"/>
    <property type="evidence" value="ECO:0007669"/>
    <property type="project" value="UniProtKB-KW"/>
</dbReference>
<reference evidence="7" key="1">
    <citation type="submission" date="2018-05" db="EMBL/GenBank/DDBJ databases">
        <authorList>
            <person name="Lanie J.A."/>
            <person name="Ng W.-L."/>
            <person name="Kazmierczak K.M."/>
            <person name="Andrzejewski T.M."/>
            <person name="Davidsen T.M."/>
            <person name="Wayne K.J."/>
            <person name="Tettelin H."/>
            <person name="Glass J.I."/>
            <person name="Rusch D."/>
            <person name="Podicherti R."/>
            <person name="Tsui H.-C.T."/>
            <person name="Winkler M.E."/>
        </authorList>
    </citation>
    <scope>NUCLEOTIDE SEQUENCE</scope>
</reference>
<evidence type="ECO:0000256" key="1">
    <source>
        <dbReference type="ARBA" id="ARBA00022490"/>
    </source>
</evidence>
<accession>A0A382GR52</accession>
<dbReference type="AlphaFoldDB" id="A0A382GR52"/>
<feature type="domain" description="Tetrapyrrole methylase" evidence="6">
    <location>
        <begin position="15"/>
        <end position="211"/>
    </location>
</feature>
<dbReference type="Gene3D" id="3.30.950.10">
    <property type="entry name" value="Methyltransferase, Cobalt-precorrin-4 Transmethylase, Domain 2"/>
    <property type="match status" value="1"/>
</dbReference>
<sequence length="287" mass="32510">MIVSTNKMNNLKSGLYIISTPIGNLEDISLRAKKVLQKADAIICENPKHSLKLLNKLDIKKKLFSLHDYNEEALIKKLEKYQKDSLFALISDAGSPLISDPGYKLVKNFINRNIFVTSVPGPSSIISSLQLSGLNVNSFVFYGFVPKNNNSAKTIAKKIIELNLTSIFFISGRRLKNFLELIHINSKNIEVAICKELTKINESIFRGNVKKMIDKIINKEINLKGEFTLIIGNSKRASKITIEDKIRKQTLKILKKYTLTETVEIVHKLSNISKKDIYKMAIELKND</sequence>
<keyword evidence="2" id="KW-0698">rRNA processing</keyword>
<dbReference type="PIRSF" id="PIRSF005917">
    <property type="entry name" value="MTase_YraL"/>
    <property type="match status" value="1"/>
</dbReference>
<name>A0A382GR52_9ZZZZ</name>
<gene>
    <name evidence="7" type="ORF">METZ01_LOCUS230442</name>
</gene>
<keyword evidence="5" id="KW-0949">S-adenosyl-L-methionine</keyword>
<evidence type="ECO:0000313" key="7">
    <source>
        <dbReference type="EMBL" id="SVB77588.1"/>
    </source>
</evidence>
<dbReference type="PROSITE" id="PS01296">
    <property type="entry name" value="RSMI"/>
    <property type="match status" value="1"/>
</dbReference>
<proteinExistence type="inferred from homology"/>
<evidence type="ECO:0000259" key="6">
    <source>
        <dbReference type="Pfam" id="PF00590"/>
    </source>
</evidence>
<dbReference type="InterPro" id="IPR000878">
    <property type="entry name" value="4pyrrol_Mease"/>
</dbReference>
<dbReference type="InterPro" id="IPR014777">
    <property type="entry name" value="4pyrrole_Mease_sub1"/>
</dbReference>
<dbReference type="InterPro" id="IPR014776">
    <property type="entry name" value="4pyrrole_Mease_sub2"/>
</dbReference>
<evidence type="ECO:0000256" key="2">
    <source>
        <dbReference type="ARBA" id="ARBA00022552"/>
    </source>
</evidence>
<dbReference type="PANTHER" id="PTHR46111">
    <property type="entry name" value="RIBOSOMAL RNA SMALL SUBUNIT METHYLTRANSFERASE I"/>
    <property type="match status" value="1"/>
</dbReference>
<keyword evidence="3" id="KW-0489">Methyltransferase</keyword>
<dbReference type="Pfam" id="PF00590">
    <property type="entry name" value="TP_methylase"/>
    <property type="match status" value="1"/>
</dbReference>
<dbReference type="GO" id="GO:0032259">
    <property type="term" value="P:methylation"/>
    <property type="evidence" value="ECO:0007669"/>
    <property type="project" value="UniProtKB-KW"/>
</dbReference>
<dbReference type="GO" id="GO:0008168">
    <property type="term" value="F:methyltransferase activity"/>
    <property type="evidence" value="ECO:0007669"/>
    <property type="project" value="UniProtKB-KW"/>
</dbReference>
<keyword evidence="1" id="KW-0963">Cytoplasm</keyword>
<evidence type="ECO:0000256" key="4">
    <source>
        <dbReference type="ARBA" id="ARBA00022679"/>
    </source>
</evidence>
<evidence type="ECO:0000256" key="5">
    <source>
        <dbReference type="ARBA" id="ARBA00022691"/>
    </source>
</evidence>
<dbReference type="InterPro" id="IPR018063">
    <property type="entry name" value="SAM_MeTrfase_RsmI_CS"/>
</dbReference>
<dbReference type="PANTHER" id="PTHR46111:SF1">
    <property type="entry name" value="RIBOSOMAL RNA SMALL SUBUNIT METHYLTRANSFERASE I"/>
    <property type="match status" value="1"/>
</dbReference>
<dbReference type="NCBIfam" id="TIGR00096">
    <property type="entry name" value="16S rRNA (cytidine(1402)-2'-O)-methyltransferase"/>
    <property type="match status" value="1"/>
</dbReference>
<keyword evidence="4" id="KW-0808">Transferase</keyword>
<dbReference type="InterPro" id="IPR035996">
    <property type="entry name" value="4pyrrol_Methylase_sf"/>
</dbReference>
<dbReference type="EMBL" id="UINC01056949">
    <property type="protein sequence ID" value="SVB77588.1"/>
    <property type="molecule type" value="Genomic_DNA"/>
</dbReference>
<dbReference type="Gene3D" id="3.40.1010.10">
    <property type="entry name" value="Cobalt-precorrin-4 Transmethylase, Domain 1"/>
    <property type="match status" value="1"/>
</dbReference>
<dbReference type="SUPFAM" id="SSF53790">
    <property type="entry name" value="Tetrapyrrole methylase"/>
    <property type="match status" value="1"/>
</dbReference>
<dbReference type="HAMAP" id="MF_01877">
    <property type="entry name" value="16SrRNA_methyltr_I"/>
    <property type="match status" value="1"/>
</dbReference>
<organism evidence="7">
    <name type="scientific">marine metagenome</name>
    <dbReference type="NCBI Taxonomy" id="408172"/>
    <lineage>
        <taxon>unclassified sequences</taxon>
        <taxon>metagenomes</taxon>
        <taxon>ecological metagenomes</taxon>
    </lineage>
</organism>